<feature type="transmembrane region" description="Helical" evidence="1">
    <location>
        <begin position="226"/>
        <end position="247"/>
    </location>
</feature>
<organism evidence="2 3">
    <name type="scientific">Forsythia ovata</name>
    <dbReference type="NCBI Taxonomy" id="205694"/>
    <lineage>
        <taxon>Eukaryota</taxon>
        <taxon>Viridiplantae</taxon>
        <taxon>Streptophyta</taxon>
        <taxon>Embryophyta</taxon>
        <taxon>Tracheophyta</taxon>
        <taxon>Spermatophyta</taxon>
        <taxon>Magnoliopsida</taxon>
        <taxon>eudicotyledons</taxon>
        <taxon>Gunneridae</taxon>
        <taxon>Pentapetalae</taxon>
        <taxon>asterids</taxon>
        <taxon>lamiids</taxon>
        <taxon>Lamiales</taxon>
        <taxon>Oleaceae</taxon>
        <taxon>Forsythieae</taxon>
        <taxon>Forsythia</taxon>
    </lineage>
</organism>
<feature type="transmembrane region" description="Helical" evidence="1">
    <location>
        <begin position="296"/>
        <end position="316"/>
    </location>
</feature>
<dbReference type="PANTHER" id="PTHR12242">
    <property type="entry name" value="OS02G0130600 PROTEIN-RELATED"/>
    <property type="match status" value="1"/>
</dbReference>
<feature type="transmembrane region" description="Helical" evidence="1">
    <location>
        <begin position="259"/>
        <end position="284"/>
    </location>
</feature>
<dbReference type="AlphaFoldDB" id="A0ABD1UE65"/>
<keyword evidence="1" id="KW-0812">Transmembrane</keyword>
<feature type="transmembrane region" description="Helical" evidence="1">
    <location>
        <begin position="191"/>
        <end position="214"/>
    </location>
</feature>
<feature type="transmembrane region" description="Helical" evidence="1">
    <location>
        <begin position="78"/>
        <end position="97"/>
    </location>
</feature>
<dbReference type="Proteomes" id="UP001604277">
    <property type="component" value="Unassembled WGS sequence"/>
</dbReference>
<evidence type="ECO:0000313" key="3">
    <source>
        <dbReference type="Proteomes" id="UP001604277"/>
    </source>
</evidence>
<keyword evidence="1" id="KW-1133">Transmembrane helix</keyword>
<reference evidence="3" key="1">
    <citation type="submission" date="2024-07" db="EMBL/GenBank/DDBJ databases">
        <title>Two chromosome-level genome assemblies of Korean endemic species Abeliophyllum distichum and Forsythia ovata (Oleaceae).</title>
        <authorList>
            <person name="Jang H."/>
        </authorList>
    </citation>
    <scope>NUCLEOTIDE SEQUENCE [LARGE SCALE GENOMIC DNA]</scope>
</reference>
<proteinExistence type="predicted"/>
<feature type="transmembrane region" description="Helical" evidence="1">
    <location>
        <begin position="18"/>
        <end position="39"/>
    </location>
</feature>
<evidence type="ECO:0000313" key="2">
    <source>
        <dbReference type="EMBL" id="KAL2523316.1"/>
    </source>
</evidence>
<protein>
    <recommendedName>
        <fullName evidence="4">Transmembrane protein</fullName>
    </recommendedName>
</protein>
<comment type="caution">
    <text evidence="2">The sequence shown here is derived from an EMBL/GenBank/DDBJ whole genome shotgun (WGS) entry which is preliminary data.</text>
</comment>
<dbReference type="EMBL" id="JBFOLJ010000007">
    <property type="protein sequence ID" value="KAL2523316.1"/>
    <property type="molecule type" value="Genomic_DNA"/>
</dbReference>
<keyword evidence="3" id="KW-1185">Reference proteome</keyword>
<name>A0ABD1UE65_9LAMI</name>
<evidence type="ECO:0008006" key="4">
    <source>
        <dbReference type="Google" id="ProtNLM"/>
    </source>
</evidence>
<evidence type="ECO:0000256" key="1">
    <source>
        <dbReference type="SAM" id="Phobius"/>
    </source>
</evidence>
<gene>
    <name evidence="2" type="ORF">Fot_27239</name>
</gene>
<feature type="transmembrane region" description="Helical" evidence="1">
    <location>
        <begin position="109"/>
        <end position="130"/>
    </location>
</feature>
<dbReference type="PANTHER" id="PTHR12242:SF29">
    <property type="entry name" value="TRANSMEMBRANE PROTEIN"/>
    <property type="match status" value="1"/>
</dbReference>
<sequence length="416" mass="47737">MRLLVSEDTTTPSYWLNWRFLLCAIWVLTSMLIASFLIWKYEHSDNSESDRGETQLERPWILHHDESWKPCLKEIHPVYLVVFRVIAFCLLLVSLSFDVAAHGGELYYYYTQWTFTLVTIYFGFGSLLSINGCFRHQKANNCSDHRVSEVVEQGLYVPLFGGVNENGVKLPKRLDCPGEHHCSQIAGFCGYLFQILFQMTAGAVTLTDTLYWTVIFPFLTIKDYELSFWTVVAHSLNAILLLGDTALNSLGFPWFRISFFIWWTSIYVIFQWILHAFVSIWWPYPILDLRFQYAPLWYLLVALMHVPCYAVFVLLVKVKHLASPHSTPVTCNAWLLANRSPSWRAMASVCSGNNGAIKFLERAALTTPSWSITLHHTASVFNLKWPTGFASLLPLKSPRAHTPRLLLPSPLLGQLE</sequence>
<keyword evidence="1" id="KW-0472">Membrane</keyword>
<accession>A0ABD1UE65</accession>